<keyword evidence="2" id="KW-1185">Reference proteome</keyword>
<sequence length="62" mass="7281">MAESITPITTKATKSQEKFRSKKAWCHVLVNKCPQMKFLRDHMDGRKRVIELSRDSRSSPYQ</sequence>
<name>A0AAN7UXI0_9PEZI</name>
<evidence type="ECO:0000313" key="2">
    <source>
        <dbReference type="Proteomes" id="UP001305414"/>
    </source>
</evidence>
<dbReference type="AlphaFoldDB" id="A0AAN7UXI0"/>
<dbReference type="Proteomes" id="UP001305414">
    <property type="component" value="Unassembled WGS sequence"/>
</dbReference>
<gene>
    <name evidence="1" type="ORF">RRF57_012970</name>
</gene>
<dbReference type="EMBL" id="JAWHQM010000103">
    <property type="protein sequence ID" value="KAK5637258.1"/>
    <property type="molecule type" value="Genomic_DNA"/>
</dbReference>
<protein>
    <submittedName>
        <fullName evidence="1">Uncharacterized protein</fullName>
    </submittedName>
</protein>
<proteinExistence type="predicted"/>
<comment type="caution">
    <text evidence="1">The sequence shown here is derived from an EMBL/GenBank/DDBJ whole genome shotgun (WGS) entry which is preliminary data.</text>
</comment>
<organism evidence="1 2">
    <name type="scientific">Xylaria bambusicola</name>
    <dbReference type="NCBI Taxonomy" id="326684"/>
    <lineage>
        <taxon>Eukaryota</taxon>
        <taxon>Fungi</taxon>
        <taxon>Dikarya</taxon>
        <taxon>Ascomycota</taxon>
        <taxon>Pezizomycotina</taxon>
        <taxon>Sordariomycetes</taxon>
        <taxon>Xylariomycetidae</taxon>
        <taxon>Xylariales</taxon>
        <taxon>Xylariaceae</taxon>
        <taxon>Xylaria</taxon>
    </lineage>
</organism>
<reference evidence="1 2" key="1">
    <citation type="submission" date="2023-10" db="EMBL/GenBank/DDBJ databases">
        <title>Draft genome sequence of Xylaria bambusicola isolate GMP-LS, the root and basal stem rot pathogen of sugarcane in Indonesia.</title>
        <authorList>
            <person name="Selvaraj P."/>
            <person name="Muralishankar V."/>
            <person name="Muruganantham S."/>
            <person name="Sp S."/>
            <person name="Haryani S."/>
            <person name="Lau K.J.X."/>
            <person name="Naqvi N.I."/>
        </authorList>
    </citation>
    <scope>NUCLEOTIDE SEQUENCE [LARGE SCALE GENOMIC DNA]</scope>
    <source>
        <strain evidence="1">GMP-LS</strain>
    </source>
</reference>
<evidence type="ECO:0000313" key="1">
    <source>
        <dbReference type="EMBL" id="KAK5637258.1"/>
    </source>
</evidence>
<accession>A0AAN7UXI0</accession>